<gene>
    <name evidence="2" type="ORF">SAMN05216266_11034</name>
</gene>
<name>A0A1I1APL1_9PSEU</name>
<dbReference type="EMBL" id="FOKG01000010">
    <property type="protein sequence ID" value="SFB39961.1"/>
    <property type="molecule type" value="Genomic_DNA"/>
</dbReference>
<sequence length="447" mass="49367">MTIHVFAGPSLSGSSVLDLDGVCAHPPIAHGDLYRLRPGTDDSVLIVDGVYQHTAPVRHKEILDLYAAGVPIYGAASLGALRACEHQDHGMTGLGTVFAWYRDGRLISDADVALTHGDADVGFRAFTHALVSIIGVTDRLAAAGHLDPTAASRVVELARSLHFSIRTNAALLASAGEQQLADSVRLVVDELRNDRLGDIKRIDAESAIHDLLAGRVLAPSAGEIEVPLTTYHKEWRLQHTPATADIDGPTRRQLLAYAQLFLPDFPDRHTAHVLANLRPEYPEVGLAAYGSSPATGYDVFLPPWLDALSADELVRRGILARGELETLDEHDRAIRVLVRTFRRRSGRLVYDEVPPELDPDMTELTQQSARLLRLNSQAMRRNPKFHPGDIPTDLIDAKFAELWRTDELPTHVLDRGFRSLEEFREQARPYFIAARAFVAMRDEPLKV</sequence>
<dbReference type="Proteomes" id="UP000243799">
    <property type="component" value="Unassembled WGS sequence"/>
</dbReference>
<evidence type="ECO:0000313" key="2">
    <source>
        <dbReference type="EMBL" id="SFB39961.1"/>
    </source>
</evidence>
<protein>
    <recommendedName>
        <fullName evidence="1">TfuA-like core domain-containing protein</fullName>
    </recommendedName>
</protein>
<organism evidence="2 3">
    <name type="scientific">Amycolatopsis marina</name>
    <dbReference type="NCBI Taxonomy" id="490629"/>
    <lineage>
        <taxon>Bacteria</taxon>
        <taxon>Bacillati</taxon>
        <taxon>Actinomycetota</taxon>
        <taxon>Actinomycetes</taxon>
        <taxon>Pseudonocardiales</taxon>
        <taxon>Pseudonocardiaceae</taxon>
        <taxon>Amycolatopsis</taxon>
    </lineage>
</organism>
<evidence type="ECO:0000313" key="3">
    <source>
        <dbReference type="Proteomes" id="UP000243799"/>
    </source>
</evidence>
<keyword evidence="3" id="KW-1185">Reference proteome</keyword>
<accession>A0A1I1APL1</accession>
<evidence type="ECO:0000259" key="1">
    <source>
        <dbReference type="Pfam" id="PF07812"/>
    </source>
</evidence>
<reference evidence="3" key="1">
    <citation type="submission" date="2016-10" db="EMBL/GenBank/DDBJ databases">
        <authorList>
            <person name="Varghese N."/>
            <person name="Submissions S."/>
        </authorList>
    </citation>
    <scope>NUCLEOTIDE SEQUENCE [LARGE SCALE GENOMIC DNA]</scope>
    <source>
        <strain evidence="3">CGMCC 4.3568</strain>
    </source>
</reference>
<dbReference type="OrthoDB" id="118811at2"/>
<dbReference type="RefSeq" id="WP_091674322.1">
    <property type="nucleotide sequence ID" value="NZ_FOKG01000010.1"/>
</dbReference>
<feature type="domain" description="TfuA-like core" evidence="1">
    <location>
        <begin position="48"/>
        <end position="167"/>
    </location>
</feature>
<proteinExistence type="predicted"/>
<dbReference type="InterPro" id="IPR012924">
    <property type="entry name" value="TfuA_core"/>
</dbReference>
<dbReference type="Pfam" id="PF07812">
    <property type="entry name" value="TfuA"/>
    <property type="match status" value="1"/>
</dbReference>
<dbReference type="STRING" id="490629.SAMN05216266_11034"/>
<dbReference type="AlphaFoldDB" id="A0A1I1APL1"/>